<name>A0A6A4S7A6_SCOMX</name>
<accession>A0A6A4S7A6</accession>
<evidence type="ECO:0000313" key="3">
    <source>
        <dbReference type="Proteomes" id="UP000438429"/>
    </source>
</evidence>
<feature type="compositionally biased region" description="Basic and acidic residues" evidence="1">
    <location>
        <begin position="1"/>
        <end position="25"/>
    </location>
</feature>
<evidence type="ECO:0000313" key="2">
    <source>
        <dbReference type="EMBL" id="KAF0031096.1"/>
    </source>
</evidence>
<proteinExistence type="predicted"/>
<feature type="compositionally biased region" description="Basic residues" evidence="1">
    <location>
        <begin position="31"/>
        <end position="41"/>
    </location>
</feature>
<dbReference type="AlphaFoldDB" id="A0A6A4S7A6"/>
<comment type="caution">
    <text evidence="2">The sequence shown here is derived from an EMBL/GenBank/DDBJ whole genome shotgun (WGS) entry which is preliminary data.</text>
</comment>
<protein>
    <submittedName>
        <fullName evidence="2">Uncharacterized protein</fullName>
    </submittedName>
</protein>
<feature type="region of interest" description="Disordered" evidence="1">
    <location>
        <begin position="1"/>
        <end position="66"/>
    </location>
</feature>
<sequence>MREHRREIRGPLPRSDRVPRSDICRRMFTQAHKHNRHLRGRGRGEERRRGGEEKKKKKRERERSVKGEYHVVDDRRSWTQRRVGIAVGYSSLLLVQAVIERVYAVGRRQDSALPGAVATASGGSCRGKGHLPPSSGPLASITDSWGLKMGMEWISELMRTQSKVYNAMTCAFREEASEDSNASVHRYPSEPMSAGIRIIRPIVLTKQKRDPKY</sequence>
<organism evidence="2 3">
    <name type="scientific">Scophthalmus maximus</name>
    <name type="common">Turbot</name>
    <name type="synonym">Psetta maxima</name>
    <dbReference type="NCBI Taxonomy" id="52904"/>
    <lineage>
        <taxon>Eukaryota</taxon>
        <taxon>Metazoa</taxon>
        <taxon>Chordata</taxon>
        <taxon>Craniata</taxon>
        <taxon>Vertebrata</taxon>
        <taxon>Euteleostomi</taxon>
        <taxon>Actinopterygii</taxon>
        <taxon>Neopterygii</taxon>
        <taxon>Teleostei</taxon>
        <taxon>Neoteleostei</taxon>
        <taxon>Acanthomorphata</taxon>
        <taxon>Carangaria</taxon>
        <taxon>Pleuronectiformes</taxon>
        <taxon>Pleuronectoidei</taxon>
        <taxon>Scophthalmidae</taxon>
        <taxon>Scophthalmus</taxon>
    </lineage>
</organism>
<reference evidence="2 3" key="1">
    <citation type="submission" date="2019-06" db="EMBL/GenBank/DDBJ databases">
        <title>Draft genomes of female and male turbot (Scophthalmus maximus).</title>
        <authorList>
            <person name="Xu H."/>
            <person name="Xu X.-W."/>
            <person name="Shao C."/>
            <person name="Chen S."/>
        </authorList>
    </citation>
    <scope>NUCLEOTIDE SEQUENCE [LARGE SCALE GENOMIC DNA]</scope>
    <source>
        <strain evidence="2">Ysfricsl-2016a</strain>
        <tissue evidence="2">Blood</tissue>
    </source>
</reference>
<dbReference type="EMBL" id="VEVO01000014">
    <property type="protein sequence ID" value="KAF0031096.1"/>
    <property type="molecule type" value="Genomic_DNA"/>
</dbReference>
<dbReference type="Proteomes" id="UP000438429">
    <property type="component" value="Unassembled WGS sequence"/>
</dbReference>
<evidence type="ECO:0000256" key="1">
    <source>
        <dbReference type="SAM" id="MobiDB-lite"/>
    </source>
</evidence>
<gene>
    <name evidence="2" type="ORF">F2P81_015651</name>
</gene>
<feature type="compositionally biased region" description="Basic and acidic residues" evidence="1">
    <location>
        <begin position="42"/>
        <end position="54"/>
    </location>
</feature>